<accession>A0A222WQM3</accession>
<evidence type="ECO:0000256" key="1">
    <source>
        <dbReference type="SAM" id="MobiDB-lite"/>
    </source>
</evidence>
<dbReference type="InterPro" id="IPR041854">
    <property type="entry name" value="BFD-like_2Fe2S-bd_dom_sf"/>
</dbReference>
<dbReference type="EMBL" id="CP020028">
    <property type="protein sequence ID" value="ASR48849.1"/>
    <property type="molecule type" value="Genomic_DNA"/>
</dbReference>
<dbReference type="InterPro" id="IPR007419">
    <property type="entry name" value="BFD-like_2Fe2S-bd_dom"/>
</dbReference>
<dbReference type="Proteomes" id="UP000214666">
    <property type="component" value="Chromosome"/>
</dbReference>
<feature type="domain" description="BFD-like [2Fe-2S]-binding" evidence="2">
    <location>
        <begin position="81"/>
        <end position="128"/>
    </location>
</feature>
<feature type="region of interest" description="Disordered" evidence="1">
    <location>
        <begin position="52"/>
        <end position="71"/>
    </location>
</feature>
<feature type="compositionally biased region" description="Polar residues" evidence="1">
    <location>
        <begin position="56"/>
        <end position="65"/>
    </location>
</feature>
<dbReference type="Gene3D" id="1.10.10.1100">
    <property type="entry name" value="BFD-like [2Fe-2S]-binding domain"/>
    <property type="match status" value="1"/>
</dbReference>
<dbReference type="AlphaFoldDB" id="A0A222WQM3"/>
<name>A0A222WQM3_9BACL</name>
<dbReference type="RefSeq" id="WP_094156139.1">
    <property type="nucleotide sequence ID" value="NZ_CP020028.1"/>
</dbReference>
<evidence type="ECO:0000313" key="4">
    <source>
        <dbReference type="Proteomes" id="UP000214666"/>
    </source>
</evidence>
<dbReference type="OrthoDB" id="9801699at2"/>
<dbReference type="KEGG" id="pkb:B4V02_20180"/>
<keyword evidence="4" id="KW-1185">Reference proteome</keyword>
<protein>
    <submittedName>
        <fullName evidence="3">(2Fe-2S)-binding protein</fullName>
    </submittedName>
</protein>
<organism evidence="3 4">
    <name type="scientific">Paenibacillus kribbensis</name>
    <dbReference type="NCBI Taxonomy" id="172713"/>
    <lineage>
        <taxon>Bacteria</taxon>
        <taxon>Bacillati</taxon>
        <taxon>Bacillota</taxon>
        <taxon>Bacilli</taxon>
        <taxon>Bacillales</taxon>
        <taxon>Paenibacillaceae</taxon>
        <taxon>Paenibacillus</taxon>
    </lineage>
</organism>
<sequence>MSKRATGRGESVGTEVQGEGTRYEEPGCVATRYNETGCVETRNDETRYGDARYAGNPNTGNPYTDSQGGQSGALGASSHLLVCRCEEVSLAQLEQACHMGAETVRQLKMATRVTMGACQGRVCRQLVETWFYSQYPAARREAELLSQRPPVRPVTFGQLAEGGSL</sequence>
<feature type="region of interest" description="Disordered" evidence="1">
    <location>
        <begin position="1"/>
        <end position="23"/>
    </location>
</feature>
<proteinExistence type="predicted"/>
<evidence type="ECO:0000259" key="2">
    <source>
        <dbReference type="Pfam" id="PF04324"/>
    </source>
</evidence>
<dbReference type="Pfam" id="PF04324">
    <property type="entry name" value="Fer2_BFD"/>
    <property type="match status" value="1"/>
</dbReference>
<evidence type="ECO:0000313" key="3">
    <source>
        <dbReference type="EMBL" id="ASR48849.1"/>
    </source>
</evidence>
<dbReference type="STRING" id="172713.GCA_001705305_03394"/>
<gene>
    <name evidence="3" type="ORF">B4V02_20180</name>
</gene>
<reference evidence="3 4" key="1">
    <citation type="submission" date="2017-03" db="EMBL/GenBank/DDBJ databases">
        <title>Complete genome sequence of Paenibacillus Kribbensis producing bioflocculants.</title>
        <authorList>
            <person name="Lee H.-G."/>
            <person name="Oh H.-M."/>
        </authorList>
    </citation>
    <scope>NUCLEOTIDE SEQUENCE [LARGE SCALE GENOMIC DNA]</scope>
    <source>
        <strain evidence="3 4">AM49</strain>
    </source>
</reference>